<dbReference type="Pfam" id="PF13826">
    <property type="entry name" value="Monooxy_af470-like"/>
    <property type="match status" value="1"/>
</dbReference>
<feature type="compositionally biased region" description="Polar residues" evidence="1">
    <location>
        <begin position="105"/>
        <end position="117"/>
    </location>
</feature>
<feature type="region of interest" description="Disordered" evidence="1">
    <location>
        <begin position="97"/>
        <end position="133"/>
    </location>
</feature>
<proteinExistence type="predicted"/>
<keyword evidence="3" id="KW-1185">Reference proteome</keyword>
<reference evidence="2 3" key="1">
    <citation type="journal article" date="2024" name="Commun. Biol.">
        <title>Comparative genomic analysis of thermophilic fungi reveals convergent evolutionary adaptations and gene losses.</title>
        <authorList>
            <person name="Steindorff A.S."/>
            <person name="Aguilar-Pontes M.V."/>
            <person name="Robinson A.J."/>
            <person name="Andreopoulos B."/>
            <person name="LaButti K."/>
            <person name="Kuo A."/>
            <person name="Mondo S."/>
            <person name="Riley R."/>
            <person name="Otillar R."/>
            <person name="Haridas S."/>
            <person name="Lipzen A."/>
            <person name="Grimwood J."/>
            <person name="Schmutz J."/>
            <person name="Clum A."/>
            <person name="Reid I.D."/>
            <person name="Moisan M.C."/>
            <person name="Butler G."/>
            <person name="Nguyen T.T.M."/>
            <person name="Dewar K."/>
            <person name="Conant G."/>
            <person name="Drula E."/>
            <person name="Henrissat B."/>
            <person name="Hansel C."/>
            <person name="Singer S."/>
            <person name="Hutchinson M.I."/>
            <person name="de Vries R.P."/>
            <person name="Natvig D.O."/>
            <person name="Powell A.J."/>
            <person name="Tsang A."/>
            <person name="Grigoriev I.V."/>
        </authorList>
    </citation>
    <scope>NUCLEOTIDE SEQUENCE [LARGE SCALE GENOMIC DNA]</scope>
    <source>
        <strain evidence="2 3">CBS 620.91</strain>
    </source>
</reference>
<evidence type="ECO:0000313" key="3">
    <source>
        <dbReference type="Proteomes" id="UP001583172"/>
    </source>
</evidence>
<name>A0ABR3VIR8_HUMIN</name>
<feature type="region of interest" description="Disordered" evidence="1">
    <location>
        <begin position="1"/>
        <end position="22"/>
    </location>
</feature>
<evidence type="ECO:0000256" key="1">
    <source>
        <dbReference type="SAM" id="MobiDB-lite"/>
    </source>
</evidence>
<accession>A0ABR3VIR8</accession>
<protein>
    <submittedName>
        <fullName evidence="2">Uncharacterized protein</fullName>
    </submittedName>
</protein>
<sequence>MASAFKPILPPTLERPREKPNGNQLASLVKSTFHLSTLLLLGALVQGLLSLILPPRYALLPAIFLLLRTAIHTVQTLSAASASDYYVRTQGVISPKTSAGLPPLTSFSPSHSDQDNQTSHTTTTKAATGEQENRQGQGLVVFHIGVRFHHPLSAAGTPHARELGAYFQACHTTLLSEAKKYGCLGGSTYRSEGADNNNVFLSVYYFRDLEGLERFAREKEGVHMKAWKWYESLAKDGGGDVMDSPARHFGIFHETFCVPAGKWETLYVNMPPTLLGAGSVAVKNEETGGEEWVRTLVEAEGREFKSMRARMGLNQ</sequence>
<evidence type="ECO:0000313" key="2">
    <source>
        <dbReference type="EMBL" id="KAL1841769.1"/>
    </source>
</evidence>
<comment type="caution">
    <text evidence="2">The sequence shown here is derived from an EMBL/GenBank/DDBJ whole genome shotgun (WGS) entry which is preliminary data.</text>
</comment>
<dbReference type="EMBL" id="JAZGSY010000064">
    <property type="protein sequence ID" value="KAL1841769.1"/>
    <property type="molecule type" value="Genomic_DNA"/>
</dbReference>
<organism evidence="2 3">
    <name type="scientific">Humicola insolens</name>
    <name type="common">Soft-rot fungus</name>
    <dbReference type="NCBI Taxonomy" id="85995"/>
    <lineage>
        <taxon>Eukaryota</taxon>
        <taxon>Fungi</taxon>
        <taxon>Dikarya</taxon>
        <taxon>Ascomycota</taxon>
        <taxon>Pezizomycotina</taxon>
        <taxon>Sordariomycetes</taxon>
        <taxon>Sordariomycetidae</taxon>
        <taxon>Sordariales</taxon>
        <taxon>Chaetomiaceae</taxon>
        <taxon>Mycothermus</taxon>
    </lineage>
</organism>
<feature type="compositionally biased region" description="Low complexity" evidence="1">
    <location>
        <begin position="118"/>
        <end position="128"/>
    </location>
</feature>
<gene>
    <name evidence="2" type="ORF">VTJ49DRAFT_6607</name>
</gene>
<dbReference type="InterPro" id="IPR025444">
    <property type="entry name" value="Monooxy_af470"/>
</dbReference>
<dbReference type="Proteomes" id="UP001583172">
    <property type="component" value="Unassembled WGS sequence"/>
</dbReference>